<sequence length="151" mass="16782">MTSSFFTSFTHSPLRPTPTSPSPSPSLHMPTSPLVASATGVRFARDLSVSRSSFYEVLGIPMTASCREIKAAYRKLARICHPDVVAENSAEEFIKIQTAYSTLSDPDKRADYDREICRAQLVSVSGLSSRTPVSGYSGYYTRRNWESDQCW</sequence>
<evidence type="ECO:0000256" key="1">
    <source>
        <dbReference type="SAM" id="MobiDB-lite"/>
    </source>
</evidence>
<evidence type="ECO:0000259" key="2">
    <source>
        <dbReference type="PROSITE" id="PS50076"/>
    </source>
</evidence>
<dbReference type="Pfam" id="PF00226">
    <property type="entry name" value="DnaJ"/>
    <property type="match status" value="1"/>
</dbReference>
<dbReference type="AlphaFoldDB" id="A0A5A7TUA5"/>
<accession>A0A5A7TUA5</accession>
<dbReference type="Proteomes" id="UP000321393">
    <property type="component" value="Unassembled WGS sequence"/>
</dbReference>
<dbReference type="SMART" id="SM00271">
    <property type="entry name" value="DnaJ"/>
    <property type="match status" value="1"/>
</dbReference>
<dbReference type="PRINTS" id="PR00625">
    <property type="entry name" value="JDOMAIN"/>
</dbReference>
<dbReference type="CDD" id="cd06257">
    <property type="entry name" value="DnaJ"/>
    <property type="match status" value="1"/>
</dbReference>
<proteinExistence type="predicted"/>
<dbReference type="InterPro" id="IPR001623">
    <property type="entry name" value="DnaJ_domain"/>
</dbReference>
<dbReference type="PROSITE" id="PS00636">
    <property type="entry name" value="DNAJ_1"/>
    <property type="match status" value="1"/>
</dbReference>
<feature type="region of interest" description="Disordered" evidence="1">
    <location>
        <begin position="1"/>
        <end position="31"/>
    </location>
</feature>
<dbReference type="STRING" id="1194695.A0A5A7TUA5"/>
<feature type="compositionally biased region" description="Pro residues" evidence="1">
    <location>
        <begin position="15"/>
        <end position="24"/>
    </location>
</feature>
<dbReference type="PROSITE" id="PS50076">
    <property type="entry name" value="DNAJ_2"/>
    <property type="match status" value="1"/>
</dbReference>
<dbReference type="PANTHER" id="PTHR44240:SF10">
    <property type="entry name" value="J DOMAIN-CONTAINING PROTEIN"/>
    <property type="match status" value="1"/>
</dbReference>
<dbReference type="EMBL" id="SSTE01014401">
    <property type="protein sequence ID" value="KAA0045716.1"/>
    <property type="molecule type" value="Genomic_DNA"/>
</dbReference>
<reference evidence="3 4" key="1">
    <citation type="submission" date="2019-08" db="EMBL/GenBank/DDBJ databases">
        <title>Draft genome sequences of two oriental melons (Cucumis melo L. var makuwa).</title>
        <authorList>
            <person name="Kwon S.-Y."/>
        </authorList>
    </citation>
    <scope>NUCLEOTIDE SEQUENCE [LARGE SCALE GENOMIC DNA]</scope>
    <source>
        <strain evidence="4">cv. SW 3</strain>
        <tissue evidence="3">Leaf</tissue>
    </source>
</reference>
<evidence type="ECO:0000313" key="3">
    <source>
        <dbReference type="EMBL" id="KAA0045716.1"/>
    </source>
</evidence>
<dbReference type="InterPro" id="IPR018253">
    <property type="entry name" value="DnaJ_domain_CS"/>
</dbReference>
<dbReference type="InterPro" id="IPR036869">
    <property type="entry name" value="J_dom_sf"/>
</dbReference>
<dbReference type="SUPFAM" id="SSF46565">
    <property type="entry name" value="Chaperone J-domain"/>
    <property type="match status" value="1"/>
</dbReference>
<comment type="caution">
    <text evidence="3">The sequence shown here is derived from an EMBL/GenBank/DDBJ whole genome shotgun (WGS) entry which is preliminary data.</text>
</comment>
<dbReference type="OrthoDB" id="445556at2759"/>
<dbReference type="InterPro" id="IPR052276">
    <property type="entry name" value="Diphthamide-biosynth_chaperone"/>
</dbReference>
<feature type="compositionally biased region" description="Low complexity" evidence="1">
    <location>
        <begin position="1"/>
        <end position="14"/>
    </location>
</feature>
<feature type="domain" description="J" evidence="2">
    <location>
        <begin position="53"/>
        <end position="116"/>
    </location>
</feature>
<dbReference type="PANTHER" id="PTHR44240">
    <property type="entry name" value="DNAJ DOMAIN (PROKARYOTIC HEAT SHOCK PROTEIN)-RELATED"/>
    <property type="match status" value="1"/>
</dbReference>
<name>A0A5A7TUA5_CUCMM</name>
<dbReference type="Gene3D" id="1.10.287.110">
    <property type="entry name" value="DnaJ domain"/>
    <property type="match status" value="1"/>
</dbReference>
<evidence type="ECO:0000313" key="4">
    <source>
        <dbReference type="Proteomes" id="UP000321393"/>
    </source>
</evidence>
<protein>
    <submittedName>
        <fullName evidence="3">Chaperone protein dnaJ 11</fullName>
    </submittedName>
</protein>
<organism evidence="3 4">
    <name type="scientific">Cucumis melo var. makuwa</name>
    <name type="common">Oriental melon</name>
    <dbReference type="NCBI Taxonomy" id="1194695"/>
    <lineage>
        <taxon>Eukaryota</taxon>
        <taxon>Viridiplantae</taxon>
        <taxon>Streptophyta</taxon>
        <taxon>Embryophyta</taxon>
        <taxon>Tracheophyta</taxon>
        <taxon>Spermatophyta</taxon>
        <taxon>Magnoliopsida</taxon>
        <taxon>eudicotyledons</taxon>
        <taxon>Gunneridae</taxon>
        <taxon>Pentapetalae</taxon>
        <taxon>rosids</taxon>
        <taxon>fabids</taxon>
        <taxon>Cucurbitales</taxon>
        <taxon>Cucurbitaceae</taxon>
        <taxon>Benincaseae</taxon>
        <taxon>Cucumis</taxon>
    </lineage>
</organism>
<gene>
    <name evidence="3" type="ORF">E6C27_scaffold243G002360</name>
</gene>